<proteinExistence type="predicted"/>
<comment type="caution">
    <text evidence="1">The sequence shown here is derived from an EMBL/GenBank/DDBJ whole genome shotgun (WGS) entry which is preliminary data.</text>
</comment>
<name>A0A955RX52_UNCKA</name>
<reference evidence="1" key="2">
    <citation type="journal article" date="2021" name="Microbiome">
        <title>Successional dynamics and alternative stable states in a saline activated sludge microbial community over 9 years.</title>
        <authorList>
            <person name="Wang Y."/>
            <person name="Ye J."/>
            <person name="Ju F."/>
            <person name="Liu L."/>
            <person name="Boyd J.A."/>
            <person name="Deng Y."/>
            <person name="Parks D.H."/>
            <person name="Jiang X."/>
            <person name="Yin X."/>
            <person name="Woodcroft B.J."/>
            <person name="Tyson G.W."/>
            <person name="Hugenholtz P."/>
            <person name="Polz M.F."/>
            <person name="Zhang T."/>
        </authorList>
    </citation>
    <scope>NUCLEOTIDE SEQUENCE</scope>
    <source>
        <strain evidence="1">HKST-UBA02</strain>
    </source>
</reference>
<dbReference type="EMBL" id="JAGQKY010000047">
    <property type="protein sequence ID" value="MCA9397480.1"/>
    <property type="molecule type" value="Genomic_DNA"/>
</dbReference>
<sequence length="137" mass="15854">MPEEAKMLHQNSFTRQQGTHALTTGNWENVYMEGVTPLGDLGIHYSSEFLQFAWIETKSRDGNWYQPSKAEKWLTFLTSQRNNPVAALPVEGGIHFNLQFRTDNRAEQERIVDFIRRHADVEVSHHTLLGCSFTIYN</sequence>
<organism evidence="1 2">
    <name type="scientific">candidate division WWE3 bacterium</name>
    <dbReference type="NCBI Taxonomy" id="2053526"/>
    <lineage>
        <taxon>Bacteria</taxon>
        <taxon>Katanobacteria</taxon>
    </lineage>
</organism>
<dbReference type="AlphaFoldDB" id="A0A955RX52"/>
<evidence type="ECO:0000313" key="1">
    <source>
        <dbReference type="EMBL" id="MCA9397480.1"/>
    </source>
</evidence>
<accession>A0A955RX52</accession>
<evidence type="ECO:0000313" key="2">
    <source>
        <dbReference type="Proteomes" id="UP000699691"/>
    </source>
</evidence>
<protein>
    <submittedName>
        <fullName evidence="1">Uncharacterized protein</fullName>
    </submittedName>
</protein>
<reference evidence="1" key="1">
    <citation type="submission" date="2020-04" db="EMBL/GenBank/DDBJ databases">
        <authorList>
            <person name="Zhang T."/>
        </authorList>
    </citation>
    <scope>NUCLEOTIDE SEQUENCE</scope>
    <source>
        <strain evidence="1">HKST-UBA02</strain>
    </source>
</reference>
<gene>
    <name evidence="1" type="ORF">KC573_01510</name>
</gene>
<dbReference type="Proteomes" id="UP000699691">
    <property type="component" value="Unassembled WGS sequence"/>
</dbReference>